<gene>
    <name evidence="6" type="ORF">K7432_008338</name>
</gene>
<evidence type="ECO:0000313" key="6">
    <source>
        <dbReference type="EMBL" id="KAK9764274.1"/>
    </source>
</evidence>
<dbReference type="InterPro" id="IPR037274">
    <property type="entry name" value="Znf_CHY_sf"/>
</dbReference>
<evidence type="ECO:0000256" key="2">
    <source>
        <dbReference type="ARBA" id="ARBA00022771"/>
    </source>
</evidence>
<name>A0ABR2WS24_9FUNG</name>
<feature type="domain" description="CHY-type" evidence="5">
    <location>
        <begin position="1"/>
        <end position="71"/>
    </location>
</feature>
<keyword evidence="1" id="KW-0479">Metal-binding</keyword>
<evidence type="ECO:0000256" key="3">
    <source>
        <dbReference type="ARBA" id="ARBA00022833"/>
    </source>
</evidence>
<comment type="caution">
    <text evidence="6">The sequence shown here is derived from an EMBL/GenBank/DDBJ whole genome shotgun (WGS) entry which is preliminary data.</text>
</comment>
<dbReference type="InterPro" id="IPR052604">
    <property type="entry name" value="Mito_Tim_assembly_helper"/>
</dbReference>
<evidence type="ECO:0000256" key="4">
    <source>
        <dbReference type="PROSITE-ProRule" id="PRU00601"/>
    </source>
</evidence>
<evidence type="ECO:0000256" key="1">
    <source>
        <dbReference type="ARBA" id="ARBA00022723"/>
    </source>
</evidence>
<evidence type="ECO:0000259" key="5">
    <source>
        <dbReference type="PROSITE" id="PS51266"/>
    </source>
</evidence>
<keyword evidence="3" id="KW-0862">Zinc</keyword>
<sequence length="121" mass="14023">MCKHILNVQASIRAPCCKRWFDCAECHAEHSDHPLRKTTEMVFGCKKCKKVFRKDVSNFEEEDEFCPGCDNHYVVDAKIPQMGIGIEGEDPRIQNRLFKDERTKASQFDFSDLDFSTTVDQ</sequence>
<reference evidence="6 7" key="1">
    <citation type="submission" date="2023-04" db="EMBL/GenBank/DDBJ databases">
        <title>Genome of Basidiobolus ranarum AG-B5.</title>
        <authorList>
            <person name="Stajich J.E."/>
            <person name="Carter-House D."/>
            <person name="Gryganskyi A."/>
        </authorList>
    </citation>
    <scope>NUCLEOTIDE SEQUENCE [LARGE SCALE GENOMIC DNA]</scope>
    <source>
        <strain evidence="6 7">AG-B5</strain>
    </source>
</reference>
<dbReference type="PROSITE" id="PS51266">
    <property type="entry name" value="ZF_CHY"/>
    <property type="match status" value="1"/>
</dbReference>
<keyword evidence="7" id="KW-1185">Reference proteome</keyword>
<organism evidence="6 7">
    <name type="scientific">Basidiobolus ranarum</name>
    <dbReference type="NCBI Taxonomy" id="34480"/>
    <lineage>
        <taxon>Eukaryota</taxon>
        <taxon>Fungi</taxon>
        <taxon>Fungi incertae sedis</taxon>
        <taxon>Zoopagomycota</taxon>
        <taxon>Entomophthoromycotina</taxon>
        <taxon>Basidiobolomycetes</taxon>
        <taxon>Basidiobolales</taxon>
        <taxon>Basidiobolaceae</taxon>
        <taxon>Basidiobolus</taxon>
    </lineage>
</organism>
<dbReference type="PANTHER" id="PTHR28082">
    <property type="entry name" value="ZINC FINGER PROTEIN"/>
    <property type="match status" value="1"/>
</dbReference>
<keyword evidence="2 4" id="KW-0863">Zinc-finger</keyword>
<dbReference type="Proteomes" id="UP001479436">
    <property type="component" value="Unassembled WGS sequence"/>
</dbReference>
<dbReference type="SUPFAM" id="SSF161219">
    <property type="entry name" value="CHY zinc finger-like"/>
    <property type="match status" value="1"/>
</dbReference>
<protein>
    <recommendedName>
        <fullName evidence="5">CHY-type domain-containing protein</fullName>
    </recommendedName>
</protein>
<evidence type="ECO:0000313" key="7">
    <source>
        <dbReference type="Proteomes" id="UP001479436"/>
    </source>
</evidence>
<dbReference type="PANTHER" id="PTHR28082:SF2">
    <property type="entry name" value="CHY-TYPE DOMAIN-CONTAINING PROTEIN"/>
    <property type="match status" value="1"/>
</dbReference>
<dbReference type="Pfam" id="PF05495">
    <property type="entry name" value="zf-CHY"/>
    <property type="match status" value="1"/>
</dbReference>
<dbReference type="EMBL" id="JASJQH010000457">
    <property type="protein sequence ID" value="KAK9764274.1"/>
    <property type="molecule type" value="Genomic_DNA"/>
</dbReference>
<accession>A0ABR2WS24</accession>
<dbReference type="InterPro" id="IPR008913">
    <property type="entry name" value="Znf_CHY"/>
</dbReference>
<proteinExistence type="predicted"/>